<sequence length="114" mass="12041">MSYTITGSDDLLRRIIRQPQFFKEVDGIRKASSAAFKLKSGEDGLSVDIMALTSLGKAIASPVTHTGAVLSAQVPLTLSLPCVHDPITGNEAHALIKNVTSSLAKQLAKNAVLI</sequence>
<gene>
    <name evidence="1" type="ORF">MON38_20710</name>
</gene>
<keyword evidence="2" id="KW-1185">Reference proteome</keyword>
<evidence type="ECO:0000313" key="2">
    <source>
        <dbReference type="Proteomes" id="UP001139193"/>
    </source>
</evidence>
<dbReference type="AlphaFoldDB" id="A0A9X1VPS9"/>
<accession>A0A9X1VPS9</accession>
<dbReference type="EMBL" id="JALBGC010000006">
    <property type="protein sequence ID" value="MCI1189851.1"/>
    <property type="molecule type" value="Genomic_DNA"/>
</dbReference>
<comment type="caution">
    <text evidence="1">The sequence shown here is derived from an EMBL/GenBank/DDBJ whole genome shotgun (WGS) entry which is preliminary data.</text>
</comment>
<name>A0A9X1VPS9_9BACT</name>
<protein>
    <submittedName>
        <fullName evidence="1">Uncharacterized protein</fullName>
    </submittedName>
</protein>
<dbReference type="Proteomes" id="UP001139193">
    <property type="component" value="Unassembled WGS sequence"/>
</dbReference>
<reference evidence="1" key="1">
    <citation type="submission" date="2022-03" db="EMBL/GenBank/DDBJ databases">
        <title>Bacterial whole genome sequence for Hymenobacter sp. DH14.</title>
        <authorList>
            <person name="Le V."/>
        </authorList>
    </citation>
    <scope>NUCLEOTIDE SEQUENCE</scope>
    <source>
        <strain evidence="1">DH14</strain>
    </source>
</reference>
<organism evidence="1 2">
    <name type="scientific">Hymenobacter cyanobacteriorum</name>
    <dbReference type="NCBI Taxonomy" id="2926463"/>
    <lineage>
        <taxon>Bacteria</taxon>
        <taxon>Pseudomonadati</taxon>
        <taxon>Bacteroidota</taxon>
        <taxon>Cytophagia</taxon>
        <taxon>Cytophagales</taxon>
        <taxon>Hymenobacteraceae</taxon>
        <taxon>Hymenobacter</taxon>
    </lineage>
</organism>
<dbReference type="RefSeq" id="WP_241938060.1">
    <property type="nucleotide sequence ID" value="NZ_JALBGC010000006.1"/>
</dbReference>
<proteinExistence type="predicted"/>
<evidence type="ECO:0000313" key="1">
    <source>
        <dbReference type="EMBL" id="MCI1189851.1"/>
    </source>
</evidence>